<evidence type="ECO:0000313" key="2">
    <source>
        <dbReference type="EMBL" id="CAG5106503.1"/>
    </source>
</evidence>
<dbReference type="InterPro" id="IPR000998">
    <property type="entry name" value="MAM_dom"/>
</dbReference>
<dbReference type="Proteomes" id="UP001158576">
    <property type="component" value="Chromosome 1"/>
</dbReference>
<evidence type="ECO:0000259" key="1">
    <source>
        <dbReference type="PROSITE" id="PS50060"/>
    </source>
</evidence>
<feature type="domain" description="MAM" evidence="1">
    <location>
        <begin position="123"/>
        <end position="172"/>
    </location>
</feature>
<keyword evidence="3" id="KW-1185">Reference proteome</keyword>
<accession>A0ABN7SWN2</accession>
<protein>
    <submittedName>
        <fullName evidence="2">Oidioi.mRNA.OKI2018_I69.chr1.g2873.t1.cds</fullName>
    </submittedName>
</protein>
<organism evidence="2 3">
    <name type="scientific">Oikopleura dioica</name>
    <name type="common">Tunicate</name>
    <dbReference type="NCBI Taxonomy" id="34765"/>
    <lineage>
        <taxon>Eukaryota</taxon>
        <taxon>Metazoa</taxon>
        <taxon>Chordata</taxon>
        <taxon>Tunicata</taxon>
        <taxon>Appendicularia</taxon>
        <taxon>Copelata</taxon>
        <taxon>Oikopleuridae</taxon>
        <taxon>Oikopleura</taxon>
    </lineage>
</organism>
<dbReference type="EMBL" id="OU015566">
    <property type="protein sequence ID" value="CAG5106503.1"/>
    <property type="molecule type" value="Genomic_DNA"/>
</dbReference>
<dbReference type="InterPro" id="IPR056601">
    <property type="entry name" value="Galaxin_dom"/>
</dbReference>
<dbReference type="PROSITE" id="PS50060">
    <property type="entry name" value="MAM_2"/>
    <property type="match status" value="1"/>
</dbReference>
<sequence>MSEPKGLAEEMATSAFEYDPHNFWHVYKTLRNIEIQEPNEVIFDRFTKDRQVSFSCNFEEYCSEWKTKTSISSSFEEKISPGKRENFYVTSGLARNSAFFNPTVDNLGWKTYEDSLIARDTEDWRYFQIQFDTEQSEDWKGMSILFQNVRGENFLSNIALDDIQLNPKDCQILPEPFPLPPDLPAPPAKVDPTIPSKMFFEDWKLFPPEKRLQSQLEYDESLKTGQKISIRFSQCGEILPRSQLERCCPVTQIRYNPSIHFCCGGRLVDKELKERGYQCCDNQIFEPGKKSGVLSGQHCCGSGAGQKLLSKEQGCCKNRAGAKGYDPTNEFCCAGKVYHSKVHECVKPYNKKEFAKRIFGGDRAPGTSPGEDRWMTLHDFIENEDKVKKSYNYEELDEVIRPDWRSFYNLYH</sequence>
<evidence type="ECO:0000313" key="3">
    <source>
        <dbReference type="Proteomes" id="UP001158576"/>
    </source>
</evidence>
<reference evidence="2 3" key="1">
    <citation type="submission" date="2021-04" db="EMBL/GenBank/DDBJ databases">
        <authorList>
            <person name="Bliznina A."/>
        </authorList>
    </citation>
    <scope>NUCLEOTIDE SEQUENCE [LARGE SCALE GENOMIC DNA]</scope>
</reference>
<dbReference type="Pfam" id="PF24748">
    <property type="entry name" value="Galaxin_repeat"/>
    <property type="match status" value="1"/>
</dbReference>
<name>A0ABN7SWN2_OIKDI</name>
<proteinExistence type="predicted"/>
<gene>
    <name evidence="2" type="ORF">OKIOD_LOCUS11638</name>
</gene>